<sequence length="148" mass="15724">MHTPASRTSPTTKITIHSWSTGFAPPAPSGVEHAKGPSLLKGASDLRLIGLNGMYHKAGDAFLGGMTVEAIRGLSVDLAVLSTSAITAGTCYHQTQDTVSFKRAMMDVAAKRILYVDHTEFDRRALHALARSRTSTSSSSTNAPRNPS</sequence>
<dbReference type="SMART" id="SM01134">
    <property type="entry name" value="DeoRC"/>
    <property type="match status" value="1"/>
</dbReference>
<dbReference type="InterPro" id="IPR014036">
    <property type="entry name" value="DeoR-like_C"/>
</dbReference>
<protein>
    <recommendedName>
        <fullName evidence="1">DeoR-like transcriptional repressor C-terminal sensor domain-containing protein</fullName>
    </recommendedName>
</protein>
<organism evidence="2 3">
    <name type="scientific">Streptomyces flavofungini</name>
    <dbReference type="NCBI Taxonomy" id="68200"/>
    <lineage>
        <taxon>Bacteria</taxon>
        <taxon>Bacillati</taxon>
        <taxon>Actinomycetota</taxon>
        <taxon>Actinomycetes</taxon>
        <taxon>Kitasatosporales</taxon>
        <taxon>Streptomycetaceae</taxon>
        <taxon>Streptomyces</taxon>
    </lineage>
</organism>
<accession>A0ABS0XHE3</accession>
<dbReference type="EMBL" id="JAEKOZ010000041">
    <property type="protein sequence ID" value="MBJ3812637.1"/>
    <property type="molecule type" value="Genomic_DNA"/>
</dbReference>
<proteinExistence type="predicted"/>
<dbReference type="Proteomes" id="UP000634780">
    <property type="component" value="Unassembled WGS sequence"/>
</dbReference>
<gene>
    <name evidence="2" type="ORF">JGB26_37150</name>
</gene>
<evidence type="ECO:0000259" key="1">
    <source>
        <dbReference type="Pfam" id="PF00455"/>
    </source>
</evidence>
<dbReference type="Pfam" id="PF00455">
    <property type="entry name" value="DeoRC"/>
    <property type="match status" value="1"/>
</dbReference>
<reference evidence="2 3" key="1">
    <citation type="submission" date="2020-12" db="EMBL/GenBank/DDBJ databases">
        <title>Streptomyces typhae sp. nov., a novel endophytic actinomycete isolated from the root of cattail pollen (Typha angustifolia L.).</title>
        <authorList>
            <person name="Peng C."/>
            <person name="Liu C."/>
        </authorList>
    </citation>
    <scope>NUCLEOTIDE SEQUENCE [LARGE SCALE GENOMIC DNA]</scope>
    <source>
        <strain evidence="2 3">JCM 4753</strain>
    </source>
</reference>
<dbReference type="InterPro" id="IPR037171">
    <property type="entry name" value="NagB/RpiA_transferase-like"/>
</dbReference>
<dbReference type="SUPFAM" id="SSF100950">
    <property type="entry name" value="NagB/RpiA/CoA transferase-like"/>
    <property type="match status" value="1"/>
</dbReference>
<dbReference type="RefSeq" id="WP_198897945.1">
    <property type="nucleotide sequence ID" value="NZ_JAEKOZ010000041.1"/>
</dbReference>
<evidence type="ECO:0000313" key="3">
    <source>
        <dbReference type="Proteomes" id="UP000634780"/>
    </source>
</evidence>
<feature type="domain" description="DeoR-like transcriptional repressor C-terminal sensor" evidence="1">
    <location>
        <begin position="40"/>
        <end position="131"/>
    </location>
</feature>
<name>A0ABS0XHE3_9ACTN</name>
<comment type="caution">
    <text evidence="2">The sequence shown here is derived from an EMBL/GenBank/DDBJ whole genome shotgun (WGS) entry which is preliminary data.</text>
</comment>
<evidence type="ECO:0000313" key="2">
    <source>
        <dbReference type="EMBL" id="MBJ3812637.1"/>
    </source>
</evidence>
<keyword evidence="3" id="KW-1185">Reference proteome</keyword>